<gene>
    <name evidence="10" type="ORF">A176_001819</name>
</gene>
<keyword evidence="3 8" id="KW-0813">Transport</keyword>
<dbReference type="AlphaFoldDB" id="A0A0H4XAG9"/>
<dbReference type="CDD" id="cd00333">
    <property type="entry name" value="MIP"/>
    <property type="match status" value="1"/>
</dbReference>
<feature type="transmembrane region" description="Helical" evidence="9">
    <location>
        <begin position="25"/>
        <end position="46"/>
    </location>
</feature>
<evidence type="ECO:0000256" key="1">
    <source>
        <dbReference type="ARBA" id="ARBA00004651"/>
    </source>
</evidence>
<keyword evidence="11" id="KW-1185">Reference proteome</keyword>
<feature type="transmembrane region" description="Helical" evidence="9">
    <location>
        <begin position="179"/>
        <end position="202"/>
    </location>
</feature>
<sequence>MDASRDRAALARAGNHGNTEAVRKYVAEFIGTFVLVLGGVGAAVLAGDHIGFQGVALAFGLSLLAMVYVIGPISGCHVNPAVTLGLLLSGKMEGKDAVGYVAAQCLGAILGAGVVLLIARGMPGGYSVAAQGLATNGYGAASPDGFGMGAAFLTEVVLTFLLVLTVLGSTDARAPVGFAGLAIGLVLALIHLVGIPVTNTSVNPARSLGPALFAGAVPLSQLWLFIVAPLLGGATAAAVYRTVFRPSVPISAEEAERALRREREARIADERAGTRAPV</sequence>
<dbReference type="GO" id="GO:0005886">
    <property type="term" value="C:plasma membrane"/>
    <property type="evidence" value="ECO:0007669"/>
    <property type="project" value="UniProtKB-SubCell"/>
</dbReference>
<comment type="subcellular location">
    <subcellularLocation>
        <location evidence="1">Cell membrane</location>
        <topology evidence="1">Multi-pass membrane protein</topology>
    </subcellularLocation>
</comment>
<keyword evidence="7 9" id="KW-0472">Membrane</keyword>
<feature type="transmembrane region" description="Helical" evidence="9">
    <location>
        <begin position="97"/>
        <end position="119"/>
    </location>
</feature>
<evidence type="ECO:0000256" key="2">
    <source>
        <dbReference type="ARBA" id="ARBA00006175"/>
    </source>
</evidence>
<evidence type="ECO:0000256" key="4">
    <source>
        <dbReference type="ARBA" id="ARBA00022475"/>
    </source>
</evidence>
<dbReference type="SUPFAM" id="SSF81338">
    <property type="entry name" value="Aquaporin-like"/>
    <property type="match status" value="1"/>
</dbReference>
<dbReference type="InterPro" id="IPR000425">
    <property type="entry name" value="MIP"/>
</dbReference>
<evidence type="ECO:0000256" key="3">
    <source>
        <dbReference type="ARBA" id="ARBA00022448"/>
    </source>
</evidence>
<keyword evidence="6 9" id="KW-1133">Transmembrane helix</keyword>
<protein>
    <submittedName>
        <fullName evidence="10">Aquaporin Z</fullName>
    </submittedName>
</protein>
<dbReference type="Gene3D" id="1.20.1080.10">
    <property type="entry name" value="Glycerol uptake facilitator protein"/>
    <property type="match status" value="1"/>
</dbReference>
<evidence type="ECO:0000256" key="5">
    <source>
        <dbReference type="ARBA" id="ARBA00022692"/>
    </source>
</evidence>
<keyword evidence="5 8" id="KW-0812">Transmembrane</keyword>
<organism evidence="10 11">
    <name type="scientific">Pseudomyxococcus hansupus</name>
    <dbReference type="NCBI Taxonomy" id="1297742"/>
    <lineage>
        <taxon>Bacteria</taxon>
        <taxon>Pseudomonadati</taxon>
        <taxon>Myxococcota</taxon>
        <taxon>Myxococcia</taxon>
        <taxon>Myxococcales</taxon>
        <taxon>Cystobacterineae</taxon>
        <taxon>Myxococcaceae</taxon>
        <taxon>Pseudomyxococcus</taxon>
    </lineage>
</organism>
<dbReference type="PANTHER" id="PTHR19139">
    <property type="entry name" value="AQUAPORIN TRANSPORTER"/>
    <property type="match status" value="1"/>
</dbReference>
<feature type="transmembrane region" description="Helical" evidence="9">
    <location>
        <begin position="146"/>
        <end position="167"/>
    </location>
</feature>
<keyword evidence="4" id="KW-1003">Cell membrane</keyword>
<dbReference type="EMBL" id="CP012109">
    <property type="protein sequence ID" value="AKQ64907.1"/>
    <property type="molecule type" value="Genomic_DNA"/>
</dbReference>
<dbReference type="Proteomes" id="UP000009026">
    <property type="component" value="Chromosome"/>
</dbReference>
<evidence type="ECO:0000256" key="6">
    <source>
        <dbReference type="ARBA" id="ARBA00022989"/>
    </source>
</evidence>
<accession>A0A0H4XAG9</accession>
<feature type="transmembrane region" description="Helical" evidence="9">
    <location>
        <begin position="222"/>
        <end position="240"/>
    </location>
</feature>
<comment type="similarity">
    <text evidence="2 8">Belongs to the MIP/aquaporin (TC 1.A.8) family.</text>
</comment>
<reference evidence="10 11" key="1">
    <citation type="journal article" date="2016" name="PLoS ONE">
        <title>Complete Genome Sequence and Comparative Genomics of a Novel Myxobacterium Myxococcus hansupus.</title>
        <authorList>
            <person name="Sharma G."/>
            <person name="Narwani T."/>
            <person name="Subramanian S."/>
        </authorList>
    </citation>
    <scope>NUCLEOTIDE SEQUENCE [LARGE SCALE GENOMIC DNA]</scope>
    <source>
        <strain evidence="11">mixupus</strain>
    </source>
</reference>
<dbReference type="PROSITE" id="PS00221">
    <property type="entry name" value="MIP"/>
    <property type="match status" value="1"/>
</dbReference>
<dbReference type="PRINTS" id="PR00783">
    <property type="entry name" value="MINTRINSICP"/>
</dbReference>
<dbReference type="KEGG" id="mym:A176_001819"/>
<dbReference type="NCBIfam" id="NF003838">
    <property type="entry name" value="PRK05420.1"/>
    <property type="match status" value="1"/>
</dbReference>
<proteinExistence type="inferred from homology"/>
<evidence type="ECO:0000256" key="7">
    <source>
        <dbReference type="ARBA" id="ARBA00023136"/>
    </source>
</evidence>
<evidence type="ECO:0000313" key="10">
    <source>
        <dbReference type="EMBL" id="AKQ64907.1"/>
    </source>
</evidence>
<evidence type="ECO:0000256" key="9">
    <source>
        <dbReference type="SAM" id="Phobius"/>
    </source>
</evidence>
<dbReference type="InterPro" id="IPR034294">
    <property type="entry name" value="Aquaporin_transptr"/>
</dbReference>
<dbReference type="PANTHER" id="PTHR19139:SF199">
    <property type="entry name" value="MIP17260P"/>
    <property type="match status" value="1"/>
</dbReference>
<dbReference type="eggNOG" id="COG0580">
    <property type="taxonomic scope" value="Bacteria"/>
</dbReference>
<name>A0A0H4XAG9_9BACT</name>
<evidence type="ECO:0000313" key="11">
    <source>
        <dbReference type="Proteomes" id="UP000009026"/>
    </source>
</evidence>
<dbReference type="RefSeq" id="WP_002634167.1">
    <property type="nucleotide sequence ID" value="NZ_CP012109.1"/>
</dbReference>
<dbReference type="OrthoDB" id="9807293at2"/>
<dbReference type="NCBIfam" id="TIGR00861">
    <property type="entry name" value="MIP"/>
    <property type="match status" value="1"/>
</dbReference>
<dbReference type="STRING" id="1297742.A176_001819"/>
<dbReference type="InterPro" id="IPR023271">
    <property type="entry name" value="Aquaporin-like"/>
</dbReference>
<feature type="transmembrane region" description="Helical" evidence="9">
    <location>
        <begin position="52"/>
        <end position="76"/>
    </location>
</feature>
<dbReference type="PATRIC" id="fig|1297742.4.peg.1842"/>
<dbReference type="InterPro" id="IPR022357">
    <property type="entry name" value="MIP_CS"/>
</dbReference>
<dbReference type="Pfam" id="PF00230">
    <property type="entry name" value="MIP"/>
    <property type="match status" value="1"/>
</dbReference>
<evidence type="ECO:0000256" key="8">
    <source>
        <dbReference type="RuleBase" id="RU000477"/>
    </source>
</evidence>
<dbReference type="GO" id="GO:0015250">
    <property type="term" value="F:water channel activity"/>
    <property type="evidence" value="ECO:0007669"/>
    <property type="project" value="TreeGrafter"/>
</dbReference>